<dbReference type="EMBL" id="BONI01000021">
    <property type="protein sequence ID" value="GIG06278.1"/>
    <property type="molecule type" value="Genomic_DNA"/>
</dbReference>
<protein>
    <submittedName>
        <fullName evidence="1">Uncharacterized protein</fullName>
    </submittedName>
</protein>
<name>A0A8J3KPH8_9ACTN</name>
<dbReference type="AlphaFoldDB" id="A0A8J3KPH8"/>
<comment type="caution">
    <text evidence="1">The sequence shown here is derived from an EMBL/GenBank/DDBJ whole genome shotgun (WGS) entry which is preliminary data.</text>
</comment>
<sequence length="108" mass="12196">MTCSRCSHTATRRPEFRQGNRWDGSAVSDPVFRLPLWLQQPCAGRRLWAYGTGHLDAIERHLRARVRLADGGAYLPADQVELPDWMMPLDRRDELLAAVAALRATVPS</sequence>
<dbReference type="RefSeq" id="WP_203692650.1">
    <property type="nucleotide sequence ID" value="NZ_BAAALC010000015.1"/>
</dbReference>
<reference evidence="1 2" key="1">
    <citation type="submission" date="2021-01" db="EMBL/GenBank/DDBJ databases">
        <title>Whole genome shotgun sequence of Catellatospora coxensis NBRC 107359.</title>
        <authorList>
            <person name="Komaki H."/>
            <person name="Tamura T."/>
        </authorList>
    </citation>
    <scope>NUCLEOTIDE SEQUENCE [LARGE SCALE GENOMIC DNA]</scope>
    <source>
        <strain evidence="1 2">NBRC 107359</strain>
    </source>
</reference>
<accession>A0A8J3KPH8</accession>
<dbReference type="Proteomes" id="UP000630887">
    <property type="component" value="Unassembled WGS sequence"/>
</dbReference>
<keyword evidence="2" id="KW-1185">Reference proteome</keyword>
<evidence type="ECO:0000313" key="2">
    <source>
        <dbReference type="Proteomes" id="UP000630887"/>
    </source>
</evidence>
<gene>
    <name evidence="1" type="ORF">Cco03nite_29780</name>
</gene>
<proteinExistence type="predicted"/>
<evidence type="ECO:0000313" key="1">
    <source>
        <dbReference type="EMBL" id="GIG06278.1"/>
    </source>
</evidence>
<organism evidence="1 2">
    <name type="scientific">Catellatospora coxensis</name>
    <dbReference type="NCBI Taxonomy" id="310354"/>
    <lineage>
        <taxon>Bacteria</taxon>
        <taxon>Bacillati</taxon>
        <taxon>Actinomycetota</taxon>
        <taxon>Actinomycetes</taxon>
        <taxon>Micromonosporales</taxon>
        <taxon>Micromonosporaceae</taxon>
        <taxon>Catellatospora</taxon>
    </lineage>
</organism>